<feature type="compositionally biased region" description="Polar residues" evidence="1">
    <location>
        <begin position="491"/>
        <end position="503"/>
    </location>
</feature>
<name>A0A8J2SM53_9STRA</name>
<dbReference type="AlphaFoldDB" id="A0A8J2SM53"/>
<dbReference type="GO" id="GO:0003904">
    <property type="term" value="F:deoxyribodipyrimidine photo-lyase activity"/>
    <property type="evidence" value="ECO:0007669"/>
    <property type="project" value="TreeGrafter"/>
</dbReference>
<dbReference type="GO" id="GO:0000719">
    <property type="term" value="P:photoreactive repair"/>
    <property type="evidence" value="ECO:0007669"/>
    <property type="project" value="TreeGrafter"/>
</dbReference>
<dbReference type="Gene3D" id="1.25.40.80">
    <property type="match status" value="1"/>
</dbReference>
<dbReference type="InterPro" id="IPR052219">
    <property type="entry name" value="Photolyase_Class-2"/>
</dbReference>
<feature type="domain" description="Photolyase/cryptochrome alpha/beta" evidence="2">
    <location>
        <begin position="30"/>
        <end position="164"/>
    </location>
</feature>
<dbReference type="InterPro" id="IPR014729">
    <property type="entry name" value="Rossmann-like_a/b/a_fold"/>
</dbReference>
<keyword evidence="4" id="KW-1185">Reference proteome</keyword>
<dbReference type="Gene3D" id="3.40.50.620">
    <property type="entry name" value="HUPs"/>
    <property type="match status" value="1"/>
</dbReference>
<evidence type="ECO:0000313" key="3">
    <source>
        <dbReference type="EMBL" id="CAH0370169.1"/>
    </source>
</evidence>
<dbReference type="SUPFAM" id="SSF48173">
    <property type="entry name" value="Cryptochrome/photolyase FAD-binding domain"/>
    <property type="match status" value="1"/>
</dbReference>
<reference evidence="3" key="1">
    <citation type="submission" date="2021-11" db="EMBL/GenBank/DDBJ databases">
        <authorList>
            <consortium name="Genoscope - CEA"/>
            <person name="William W."/>
        </authorList>
    </citation>
    <scope>NUCLEOTIDE SEQUENCE</scope>
</reference>
<proteinExistence type="predicted"/>
<dbReference type="PANTHER" id="PTHR10211">
    <property type="entry name" value="DEOXYRIBODIPYRIMIDINE PHOTOLYASE"/>
    <property type="match status" value="1"/>
</dbReference>
<sequence length="503" mass="54175">MAAQFLPASLQERLRPQHGATLPAPRDAGAHVLYCMRTAYRSAANPSLETALRAANELRVPLLCLAVLEDSFPAGLSRIGMRPTDRATAFRLEALRELQPEIAARGSVLLVHVERDGSRQAAAQSLAARARLVIVDEHFGVEPHMSFADKVRRTGAPTWLCDCACTVPSRTLPAQALVGGNAGFLRATRDARRARLAATPLAPARASAAPPPPPTWHLDLSGEAAVDEVLAAPSRRDTSVGRVARTRGGPRAAVARWEAWVANDGLAGYAKRRNDPLDVCMSAYVNCGMIDPLRMARDGARVSEKFVSEFCGFRESAHLWCLRNPGAYLDASRAVPAWARNQLRATDPAPDVEALARGASGDAYWDDCQKCLVLSGELHNNVRMAWGKAIPAWHGAVLNGQEATPATRLQAALDLLVRLNDTYALDGGAPPSYGGLLWCLGWRDRPGAGGCPKLRPTSVIGRRGVKPGDLERLARVRVDGSEPAKKRQRTMESFLSSPKSVVG</sequence>
<dbReference type="InterPro" id="IPR036134">
    <property type="entry name" value="Crypto/Photolyase_FAD-like_sf"/>
</dbReference>
<dbReference type="InterPro" id="IPR006050">
    <property type="entry name" value="DNA_photolyase_N"/>
</dbReference>
<protein>
    <recommendedName>
        <fullName evidence="2">Photolyase/cryptochrome alpha/beta domain-containing protein</fullName>
    </recommendedName>
</protein>
<evidence type="ECO:0000259" key="2">
    <source>
        <dbReference type="PROSITE" id="PS51645"/>
    </source>
</evidence>
<evidence type="ECO:0000256" key="1">
    <source>
        <dbReference type="SAM" id="MobiDB-lite"/>
    </source>
</evidence>
<dbReference type="EMBL" id="CAKKNE010000003">
    <property type="protein sequence ID" value="CAH0370169.1"/>
    <property type="molecule type" value="Genomic_DNA"/>
</dbReference>
<dbReference type="PROSITE" id="PS51645">
    <property type="entry name" value="PHR_CRY_ALPHA_BETA"/>
    <property type="match status" value="1"/>
</dbReference>
<dbReference type="OrthoDB" id="5368863at2759"/>
<organism evidence="3 4">
    <name type="scientific">Pelagomonas calceolata</name>
    <dbReference type="NCBI Taxonomy" id="35677"/>
    <lineage>
        <taxon>Eukaryota</taxon>
        <taxon>Sar</taxon>
        <taxon>Stramenopiles</taxon>
        <taxon>Ochrophyta</taxon>
        <taxon>Pelagophyceae</taxon>
        <taxon>Pelagomonadales</taxon>
        <taxon>Pelagomonadaceae</taxon>
        <taxon>Pelagomonas</taxon>
    </lineage>
</organism>
<dbReference type="Proteomes" id="UP000789595">
    <property type="component" value="Unassembled WGS sequence"/>
</dbReference>
<dbReference type="Pfam" id="PF00875">
    <property type="entry name" value="DNA_photolyase"/>
    <property type="match status" value="1"/>
</dbReference>
<feature type="region of interest" description="Disordered" evidence="1">
    <location>
        <begin position="477"/>
        <end position="503"/>
    </location>
</feature>
<dbReference type="SUPFAM" id="SSF52425">
    <property type="entry name" value="Cryptochrome/photolyase, N-terminal domain"/>
    <property type="match status" value="1"/>
</dbReference>
<accession>A0A8J2SM53</accession>
<dbReference type="Gene3D" id="1.10.579.10">
    <property type="entry name" value="DNA Cyclobutane Dipyrimidine Photolyase, subunit A, domain 3"/>
    <property type="match status" value="1"/>
</dbReference>
<gene>
    <name evidence="3" type="ORF">PECAL_3P00380</name>
</gene>
<dbReference type="InterPro" id="IPR036155">
    <property type="entry name" value="Crypto/Photolyase_N_sf"/>
</dbReference>
<dbReference type="PANTHER" id="PTHR10211:SF0">
    <property type="entry name" value="DEOXYRIBODIPYRIMIDINE PHOTO-LYASE"/>
    <property type="match status" value="1"/>
</dbReference>
<comment type="caution">
    <text evidence="3">The sequence shown here is derived from an EMBL/GenBank/DDBJ whole genome shotgun (WGS) entry which is preliminary data.</text>
</comment>
<evidence type="ECO:0000313" key="4">
    <source>
        <dbReference type="Proteomes" id="UP000789595"/>
    </source>
</evidence>